<name>A0A6J7H0M8_9ZZZZ</name>
<evidence type="ECO:0000313" key="4">
    <source>
        <dbReference type="EMBL" id="CAB4910223.1"/>
    </source>
</evidence>
<sequence>MRFRRLSLAGLVISLLVMLCADVHRQVLAVDAPVGSGGADGGSIWAGVQTSSPPNGSGVDSSGYRWVPATIYDSGIGSTTGITKLVGSVRYDLYERHAPDGGMTLVWIPRPSTAQLAQNAAILVRGRLPQPSVMTAPPTDQVVVNVGMWLWASIDWWYPVTAMAWVPTVFGSAWARTTATPVRLRFISQDDGTSNGGLVGAMQCDGPGIEWSVPLGDEAMSPCMYTYQHSSVSRDGGVFVGVVSVDWEISWTSNTGGSGSLPSYTTSSFLALRVDELQALVE</sequence>
<dbReference type="EMBL" id="CAEZYH010000017">
    <property type="protein sequence ID" value="CAB4714950.1"/>
    <property type="molecule type" value="Genomic_DNA"/>
</dbReference>
<protein>
    <submittedName>
        <fullName evidence="4">Unannotated protein</fullName>
    </submittedName>
</protein>
<accession>A0A6J7H0M8</accession>
<evidence type="ECO:0000313" key="5">
    <source>
        <dbReference type="EMBL" id="CAB5031226.1"/>
    </source>
</evidence>
<dbReference type="EMBL" id="CAFBMF010000123">
    <property type="protein sequence ID" value="CAB4910223.1"/>
    <property type="molecule type" value="Genomic_DNA"/>
</dbReference>
<dbReference type="AlphaFoldDB" id="A0A6J7H0M8"/>
<organism evidence="4">
    <name type="scientific">freshwater metagenome</name>
    <dbReference type="NCBI Taxonomy" id="449393"/>
    <lineage>
        <taxon>unclassified sequences</taxon>
        <taxon>metagenomes</taxon>
        <taxon>ecological metagenomes</taxon>
    </lineage>
</organism>
<gene>
    <name evidence="1" type="ORF">UFOPK2658_00636</name>
    <name evidence="2" type="ORF">UFOPK2880_00544</name>
    <name evidence="3" type="ORF">UFOPK3304_01057</name>
    <name evidence="4" type="ORF">UFOPK3494_01473</name>
    <name evidence="5" type="ORF">UFOPK4134_01004</name>
</gene>
<proteinExistence type="predicted"/>
<dbReference type="EMBL" id="CAEZZP010000022">
    <property type="protein sequence ID" value="CAB4766565.1"/>
    <property type="molecule type" value="Genomic_DNA"/>
</dbReference>
<evidence type="ECO:0000313" key="2">
    <source>
        <dbReference type="EMBL" id="CAB4766565.1"/>
    </source>
</evidence>
<dbReference type="EMBL" id="CAFBLJ010000050">
    <property type="protein sequence ID" value="CAB4871966.1"/>
    <property type="molecule type" value="Genomic_DNA"/>
</dbReference>
<reference evidence="4" key="1">
    <citation type="submission" date="2020-05" db="EMBL/GenBank/DDBJ databases">
        <authorList>
            <person name="Chiriac C."/>
            <person name="Salcher M."/>
            <person name="Ghai R."/>
            <person name="Kavagutti S V."/>
        </authorList>
    </citation>
    <scope>NUCLEOTIDE SEQUENCE</scope>
</reference>
<dbReference type="EMBL" id="CAFBPS010000071">
    <property type="protein sequence ID" value="CAB5031226.1"/>
    <property type="molecule type" value="Genomic_DNA"/>
</dbReference>
<evidence type="ECO:0000313" key="1">
    <source>
        <dbReference type="EMBL" id="CAB4714950.1"/>
    </source>
</evidence>
<evidence type="ECO:0000313" key="3">
    <source>
        <dbReference type="EMBL" id="CAB4871966.1"/>
    </source>
</evidence>